<reference evidence="2" key="1">
    <citation type="submission" date="2017-02" db="EMBL/GenBank/DDBJ databases">
        <authorList>
            <person name="Varghese N."/>
            <person name="Submissions S."/>
        </authorList>
    </citation>
    <scope>NUCLEOTIDE SEQUENCE [LARGE SCALE GENOMIC DNA]</scope>
    <source>
        <strain evidence="2">SM117</strain>
    </source>
</reference>
<sequence length="76" mass="8612">MRDEGEISDISVEGCCIRPRSLFFRVGTRVMIRPEGMEALTGVVRWNKNDVAGIEFDRPIYGPVVDHLAQRHAVEL</sequence>
<proteinExistence type="predicted"/>
<dbReference type="Proteomes" id="UP000190989">
    <property type="component" value="Unassembled WGS sequence"/>
</dbReference>
<organism evidence="1 2">
    <name type="scientific">Novosphingobium mathurense</name>
    <dbReference type="NCBI Taxonomy" id="428990"/>
    <lineage>
        <taxon>Bacteria</taxon>
        <taxon>Pseudomonadati</taxon>
        <taxon>Pseudomonadota</taxon>
        <taxon>Alphaproteobacteria</taxon>
        <taxon>Sphingomonadales</taxon>
        <taxon>Sphingomonadaceae</taxon>
        <taxon>Novosphingobium</taxon>
    </lineage>
</organism>
<protein>
    <recommendedName>
        <fullName evidence="3">PilZ domain-containing protein</fullName>
    </recommendedName>
</protein>
<gene>
    <name evidence="1" type="ORF">SAMN06295987_102782</name>
</gene>
<evidence type="ECO:0000313" key="2">
    <source>
        <dbReference type="Proteomes" id="UP000190989"/>
    </source>
</evidence>
<evidence type="ECO:0000313" key="1">
    <source>
        <dbReference type="EMBL" id="SLJ97111.1"/>
    </source>
</evidence>
<name>A0A1U6HNA6_9SPHN</name>
<dbReference type="EMBL" id="FVZE01000002">
    <property type="protein sequence ID" value="SLJ97111.1"/>
    <property type="molecule type" value="Genomic_DNA"/>
</dbReference>
<dbReference type="AlphaFoldDB" id="A0A1U6HNA6"/>
<accession>A0A1U6HNA6</accession>
<keyword evidence="2" id="KW-1185">Reference proteome</keyword>
<dbReference type="SUPFAM" id="SSF141371">
    <property type="entry name" value="PilZ domain-like"/>
    <property type="match status" value="1"/>
</dbReference>
<evidence type="ECO:0008006" key="3">
    <source>
        <dbReference type="Google" id="ProtNLM"/>
    </source>
</evidence>